<evidence type="ECO:0000256" key="1">
    <source>
        <dbReference type="ARBA" id="ARBA00022723"/>
    </source>
</evidence>
<keyword evidence="3" id="KW-0862">Zinc</keyword>
<keyword evidence="1" id="KW-0479">Metal-binding</keyword>
<dbReference type="SUPFAM" id="SSF57716">
    <property type="entry name" value="Glucocorticoid receptor-like (DNA-binding domain)"/>
    <property type="match status" value="1"/>
</dbReference>
<dbReference type="Proteomes" id="UP000054529">
    <property type="component" value="Unassembled WGS sequence"/>
</dbReference>
<dbReference type="Gene3D" id="1.20.120.910">
    <property type="entry name" value="DksA, coiled-coil domain"/>
    <property type="match status" value="1"/>
</dbReference>
<evidence type="ECO:0000313" key="7">
    <source>
        <dbReference type="EMBL" id="KIE63863.1"/>
    </source>
</evidence>
<name>A0A0C1V7R1_9ENTR</name>
<evidence type="ECO:0000259" key="6">
    <source>
        <dbReference type="Pfam" id="PF21157"/>
    </source>
</evidence>
<dbReference type="HOGENOM" id="CLU_043144_2_1_6"/>
<dbReference type="PANTHER" id="PTHR33823:SF2">
    <property type="entry name" value="RNA POLYMERASE-BINDING TRANSCRIPTION FACTOR DKSA"/>
    <property type="match status" value="1"/>
</dbReference>
<evidence type="ECO:0000259" key="5">
    <source>
        <dbReference type="Pfam" id="PF01258"/>
    </source>
</evidence>
<dbReference type="InterPro" id="IPR037187">
    <property type="entry name" value="DnaK_N"/>
</dbReference>
<reference evidence="7 8" key="1">
    <citation type="journal article" date="2014" name="G3 (Bethesda)">
        <title>Genome sequence of Candidatus Riesia pediculischaeffi, endosymbiont of chimpanzee lice, and genomic comparison of recently acquired endosymbionts from human and chimpanzee lice.</title>
        <authorList>
            <person name="Boyd B.M."/>
            <person name="Allen J.M."/>
            <person name="de Crecy-Lagard V."/>
            <person name="Reed D.L."/>
        </authorList>
    </citation>
    <scope>NUCLEOTIDE SEQUENCE [LARGE SCALE GENOMIC DNA]</scope>
    <source>
        <strain evidence="7 8">PTSU</strain>
    </source>
</reference>
<dbReference type="PATRIC" id="fig|1401651.3.peg.298"/>
<protein>
    <submittedName>
        <fullName evidence="7">C4-type zinc finger protein, DksA/TraR family</fullName>
    </submittedName>
</protein>
<comment type="caution">
    <text evidence="7">The sequence shown here is derived from an EMBL/GenBank/DDBJ whole genome shotgun (WGS) entry which is preliminary data.</text>
</comment>
<evidence type="ECO:0000256" key="4">
    <source>
        <dbReference type="PROSITE-ProRule" id="PRU00510"/>
    </source>
</evidence>
<organism evidence="7 8">
    <name type="scientific">Candidatus Riesia pediculischaeffi PTSU</name>
    <dbReference type="NCBI Taxonomy" id="1401651"/>
    <lineage>
        <taxon>Bacteria</taxon>
        <taxon>Pseudomonadati</taxon>
        <taxon>Pseudomonadota</taxon>
        <taxon>Gammaproteobacteria</taxon>
        <taxon>Enterobacterales</taxon>
        <taxon>Enterobacteriaceae</taxon>
        <taxon>Candidatus Riesia</taxon>
    </lineage>
</organism>
<dbReference type="Pfam" id="PF01258">
    <property type="entry name" value="zf-dskA_traR"/>
    <property type="match status" value="1"/>
</dbReference>
<feature type="domain" description="Zinc finger DksA/TraR C4-type" evidence="5">
    <location>
        <begin position="79"/>
        <end position="111"/>
    </location>
</feature>
<dbReference type="OrthoDB" id="9803742at2"/>
<dbReference type="InterPro" id="IPR000962">
    <property type="entry name" value="Znf_DskA_TraR"/>
</dbReference>
<dbReference type="PROSITE" id="PS51128">
    <property type="entry name" value="ZF_DKSA_2"/>
    <property type="match status" value="1"/>
</dbReference>
<dbReference type="Pfam" id="PF21157">
    <property type="entry name" value="DksA_N"/>
    <property type="match status" value="1"/>
</dbReference>
<dbReference type="InterPro" id="IPR012784">
    <property type="entry name" value="DksA_RNA_pol-bd"/>
</dbReference>
<feature type="zinc finger region" description="dksA C4-type" evidence="4">
    <location>
        <begin position="83"/>
        <end position="107"/>
    </location>
</feature>
<dbReference type="InterPro" id="IPR048489">
    <property type="entry name" value="DksA_N"/>
</dbReference>
<dbReference type="GO" id="GO:0008270">
    <property type="term" value="F:zinc ion binding"/>
    <property type="evidence" value="ECO:0007669"/>
    <property type="project" value="UniProtKB-KW"/>
</dbReference>
<dbReference type="AlphaFoldDB" id="A0A0C1V7R1"/>
<keyword evidence="2" id="KW-0863">Zinc-finger</keyword>
<dbReference type="PANTHER" id="PTHR33823">
    <property type="entry name" value="RNA POLYMERASE-BINDING TRANSCRIPTION FACTOR DKSA-RELATED"/>
    <property type="match status" value="1"/>
</dbReference>
<feature type="domain" description="DnaK suppressor protein DksA N-terminal" evidence="6">
    <location>
        <begin position="6"/>
        <end position="75"/>
    </location>
</feature>
<evidence type="ECO:0000256" key="3">
    <source>
        <dbReference type="ARBA" id="ARBA00022833"/>
    </source>
</evidence>
<dbReference type="EMBL" id="AWXV01000004">
    <property type="protein sequence ID" value="KIE63863.1"/>
    <property type="molecule type" value="Genomic_DNA"/>
</dbReference>
<gene>
    <name evidence="7" type="ORF">P689_12232</name>
</gene>
<dbReference type="NCBIfam" id="TIGR02420">
    <property type="entry name" value="dksA"/>
    <property type="match status" value="1"/>
</dbReference>
<dbReference type="SUPFAM" id="SSF109635">
    <property type="entry name" value="DnaK suppressor protein DksA, alpha-hairpin domain"/>
    <property type="match status" value="1"/>
</dbReference>
<proteinExistence type="predicted"/>
<accession>A0A0C1V7R1</accession>
<dbReference type="RefSeq" id="WP_039719702.1">
    <property type="nucleotide sequence ID" value="NZ_AWXV01000004.1"/>
</dbReference>
<evidence type="ECO:0000256" key="2">
    <source>
        <dbReference type="ARBA" id="ARBA00022771"/>
    </source>
</evidence>
<evidence type="ECO:0000313" key="8">
    <source>
        <dbReference type="Proteomes" id="UP000054529"/>
    </source>
</evidence>
<sequence>MDEKKLNHFQKILEDWKKKLNRKRDLKSISIQSISENFPDPIDRAVQEEEFNFELRNRDRERRLIEKIDHTLYKIQLKKFGYCISCKVEIDLRRLEANPIADLCIECKTVDEIKKKQIKNS</sequence>